<dbReference type="Pfam" id="PF19086">
    <property type="entry name" value="Terpene_syn_C_2"/>
    <property type="match status" value="1"/>
</dbReference>
<keyword evidence="2" id="KW-1185">Reference proteome</keyword>
<dbReference type="STRING" id="70996.SE18_12445"/>
<evidence type="ECO:0008006" key="3">
    <source>
        <dbReference type="Google" id="ProtNLM"/>
    </source>
</evidence>
<organism evidence="1 2">
    <name type="scientific">Herpetosiphon geysericola</name>
    <dbReference type="NCBI Taxonomy" id="70996"/>
    <lineage>
        <taxon>Bacteria</taxon>
        <taxon>Bacillati</taxon>
        <taxon>Chloroflexota</taxon>
        <taxon>Chloroflexia</taxon>
        <taxon>Herpetosiphonales</taxon>
        <taxon>Herpetosiphonaceae</taxon>
        <taxon>Herpetosiphon</taxon>
    </lineage>
</organism>
<dbReference type="Proteomes" id="UP000050277">
    <property type="component" value="Unassembled WGS sequence"/>
</dbReference>
<dbReference type="SUPFAM" id="SSF48576">
    <property type="entry name" value="Terpenoid synthases"/>
    <property type="match status" value="1"/>
</dbReference>
<gene>
    <name evidence="1" type="ORF">SE18_12445</name>
</gene>
<dbReference type="InterPro" id="IPR008949">
    <property type="entry name" value="Isoprenoid_synthase_dom_sf"/>
</dbReference>
<protein>
    <recommendedName>
        <fullName evidence="3">Terpene synthase</fullName>
    </recommendedName>
</protein>
<dbReference type="AlphaFoldDB" id="A0A0P6Y9U9"/>
<comment type="caution">
    <text evidence="1">The sequence shown here is derived from an EMBL/GenBank/DDBJ whole genome shotgun (WGS) entry which is preliminary data.</text>
</comment>
<evidence type="ECO:0000313" key="1">
    <source>
        <dbReference type="EMBL" id="KPL86766.1"/>
    </source>
</evidence>
<evidence type="ECO:0000313" key="2">
    <source>
        <dbReference type="Proteomes" id="UP000050277"/>
    </source>
</evidence>
<dbReference type="Gene3D" id="1.10.600.10">
    <property type="entry name" value="Farnesyl Diphosphate Synthase"/>
    <property type="match status" value="1"/>
</dbReference>
<accession>A0A0P6Y9U9</accession>
<proteinExistence type="predicted"/>
<reference evidence="1 2" key="1">
    <citation type="submission" date="2015-07" db="EMBL/GenBank/DDBJ databases">
        <title>Whole genome sequence of Herpetosiphon geysericola DSM 7119.</title>
        <authorList>
            <person name="Hemp J."/>
            <person name="Ward L.M."/>
            <person name="Pace L.A."/>
            <person name="Fischer W.W."/>
        </authorList>
    </citation>
    <scope>NUCLEOTIDE SEQUENCE [LARGE SCALE GENOMIC DNA]</scope>
    <source>
        <strain evidence="1 2">DSM 7119</strain>
    </source>
</reference>
<name>A0A0P6Y9U9_9CHLR</name>
<dbReference type="EMBL" id="LGKP01000021">
    <property type="protein sequence ID" value="KPL86766.1"/>
    <property type="molecule type" value="Genomic_DNA"/>
</dbReference>
<sequence>MVFVNLQLPFTSKLNPHLEAVYAEHSQWMSQFAHGFNGQASLYQRLRLPHLLARVYPHACAERFRLILDWGSWLFLQDQWFRSLTGQPEFVASLSNDLLHIFNGATPRYAHEPLIAMFADWSQRIASVTSHQWRERFGQTLSTYLHDWVYDVYCITYQPSINKQLTIELHQRIGAATSTLDFVDFAQAELLPPSVKYDATFQHLGEITNNVVCWMHDIASVERDLTAVEPQNIAVLVKEREHCTWSRAIERVEQMCYTEVATFERIVAERPHYAEFELNVNDYIENLRAWMQGTIDWLRIDLTPVSQQANVLLAA</sequence>